<organism evidence="1">
    <name type="scientific">viral metagenome</name>
    <dbReference type="NCBI Taxonomy" id="1070528"/>
    <lineage>
        <taxon>unclassified sequences</taxon>
        <taxon>metagenomes</taxon>
        <taxon>organismal metagenomes</taxon>
    </lineage>
</organism>
<sequence length="311" mass="36684">MSTFTETVSNKLPIELLPLVNESKKTYLVIVDRVDRLGTNLLNYISQINHAYNNNWFIKYHPNMSYNNSIFVKCLTEFIDLYNETLERTYSDKVIEETQEIEICKKHDLNYTTAFTVVHLQSDLITYFKKYIYENVRYNLDQHTLSLGYQVPFDPKKTILVHLRLEDVRTWPHYDGRFCCGHYADRINRGEECEYTSFGWHHNRQTPMPVDIVQRQIDAALVKYPEHEVIIITSPGDYGTGFSYRDIRSNDENYDLFLLCNSEVVILSRSNFSLCALFYGIVQEAYVPMWGHLSCLGPCTKYDNCKFNYYF</sequence>
<accession>A0A6C0CY99</accession>
<dbReference type="AlphaFoldDB" id="A0A6C0CY99"/>
<proteinExistence type="predicted"/>
<name>A0A6C0CY99_9ZZZZ</name>
<evidence type="ECO:0000313" key="1">
    <source>
        <dbReference type="EMBL" id="QHT08445.1"/>
    </source>
</evidence>
<reference evidence="1" key="1">
    <citation type="journal article" date="2020" name="Nature">
        <title>Giant virus diversity and host interactions through global metagenomics.</title>
        <authorList>
            <person name="Schulz F."/>
            <person name="Roux S."/>
            <person name="Paez-Espino D."/>
            <person name="Jungbluth S."/>
            <person name="Walsh D.A."/>
            <person name="Denef V.J."/>
            <person name="McMahon K.D."/>
            <person name="Konstantinidis K.T."/>
            <person name="Eloe-Fadrosh E.A."/>
            <person name="Kyrpides N.C."/>
            <person name="Woyke T."/>
        </authorList>
    </citation>
    <scope>NUCLEOTIDE SEQUENCE</scope>
    <source>
        <strain evidence="1">GVMAG-M-3300022752-66</strain>
    </source>
</reference>
<protein>
    <submittedName>
        <fullName evidence="1">Uncharacterized protein</fullName>
    </submittedName>
</protein>
<dbReference type="EMBL" id="MN739496">
    <property type="protein sequence ID" value="QHT08445.1"/>
    <property type="molecule type" value="Genomic_DNA"/>
</dbReference>